<feature type="transmembrane region" description="Helical" evidence="1">
    <location>
        <begin position="328"/>
        <end position="348"/>
    </location>
</feature>
<feature type="transmembrane region" description="Helical" evidence="1">
    <location>
        <begin position="402"/>
        <end position="419"/>
    </location>
</feature>
<evidence type="ECO:0000313" key="3">
    <source>
        <dbReference type="EMBL" id="SNV34480.1"/>
    </source>
</evidence>
<dbReference type="eggNOG" id="COG0671">
    <property type="taxonomic scope" value="Bacteria"/>
</dbReference>
<accession>A0A239WK37</accession>
<evidence type="ECO:0000259" key="2">
    <source>
        <dbReference type="Pfam" id="PF14067"/>
    </source>
</evidence>
<organism evidence="3 4">
    <name type="scientific">Cutibacterium granulosum</name>
    <dbReference type="NCBI Taxonomy" id="33011"/>
    <lineage>
        <taxon>Bacteria</taxon>
        <taxon>Bacillati</taxon>
        <taxon>Actinomycetota</taxon>
        <taxon>Actinomycetes</taxon>
        <taxon>Propionibacteriales</taxon>
        <taxon>Propionibacteriaceae</taxon>
        <taxon>Cutibacterium</taxon>
    </lineage>
</organism>
<feature type="transmembrane region" description="Helical" evidence="1">
    <location>
        <begin position="425"/>
        <end position="443"/>
    </location>
</feature>
<evidence type="ECO:0000313" key="4">
    <source>
        <dbReference type="Proteomes" id="UP000215332"/>
    </source>
</evidence>
<evidence type="ECO:0000256" key="1">
    <source>
        <dbReference type="SAM" id="Phobius"/>
    </source>
</evidence>
<proteinExistence type="predicted"/>
<sequence length="533" mass="58711">MSSSPGGTLVNVTEECCIEFTSSSRHHCPTYVSDTAGRARSRISRWSVFKRIDLGFSIAATAAVLWLTWVVLRSSFDTHPAHIANLLIFWLVLTYLALPRIHQVLTSFYVPDYFIGRTRNGDGLLGDPVNLALLGSQQQICEVMTQAGWCTADPITPRTAWHTIAATLGRHSYPTSPVSNLYLFGREQDLVFQKESDGNPANRHHVRFWHVPEGWCLPGGHHVEWVAAGTFDRSVGLSAFTWQITHKIDENVDTERDYIVEDVQWACPEARHRVIEGFSTSYRSRNGGGDNIVTDGHLPVIDLREVPSHTTRMTSDTPATGRPRPASLVFGVILPLVWTLCAGTSWMWHHVVTGDTSGAQLSWLPWLGSASLPIAWVLGTVMMGVLICSAVATWRGHPRGRVIFEAALLAHIIITGMQIEASTSHTMTSMLTMMCSVLALVAVTSQRSRQWSAQTKAAALKLQESESCKSETAGIKSSDDGYLAAEQVDVGTRRVLAPVLTQSTNGTRRQTVAHKTGAPALRQFRDGQRHIVS</sequence>
<reference evidence="3 4" key="1">
    <citation type="submission" date="2017-06" db="EMBL/GenBank/DDBJ databases">
        <authorList>
            <consortium name="Pathogen Informatics"/>
        </authorList>
    </citation>
    <scope>NUCLEOTIDE SEQUENCE [LARGE SCALE GENOMIC DNA]</scope>
    <source>
        <strain evidence="3 4">NCTC11865</strain>
    </source>
</reference>
<dbReference type="InterPro" id="IPR025902">
    <property type="entry name" value="LssY-like-C_dom"/>
</dbReference>
<protein>
    <recommendedName>
        <fullName evidence="2">LssY-like C-terminal domain-containing protein</fullName>
    </recommendedName>
</protein>
<dbReference type="KEGG" id="cgrn:4412665_01125"/>
<feature type="transmembrane region" description="Helical" evidence="1">
    <location>
        <begin position="48"/>
        <end position="69"/>
    </location>
</feature>
<keyword evidence="1" id="KW-1133">Transmembrane helix</keyword>
<dbReference type="Pfam" id="PF14067">
    <property type="entry name" value="LssY_C"/>
    <property type="match status" value="1"/>
</dbReference>
<dbReference type="AlphaFoldDB" id="A0A239WK37"/>
<gene>
    <name evidence="3" type="ORF">SAMEA4412665_01125</name>
</gene>
<dbReference type="Proteomes" id="UP000215332">
    <property type="component" value="Chromosome 1"/>
</dbReference>
<keyword evidence="1" id="KW-0472">Membrane</keyword>
<feature type="transmembrane region" description="Helical" evidence="1">
    <location>
        <begin position="368"/>
        <end position="390"/>
    </location>
</feature>
<keyword evidence="1" id="KW-0812">Transmembrane</keyword>
<name>A0A239WK37_9ACTN</name>
<feature type="domain" description="LssY-like C-terminal" evidence="2">
    <location>
        <begin position="109"/>
        <end position="298"/>
    </location>
</feature>
<dbReference type="EMBL" id="LT906441">
    <property type="protein sequence ID" value="SNV34480.1"/>
    <property type="molecule type" value="Genomic_DNA"/>
</dbReference>
<feature type="transmembrane region" description="Helical" evidence="1">
    <location>
        <begin position="81"/>
        <end position="98"/>
    </location>
</feature>